<keyword evidence="2" id="KW-1185">Reference proteome</keyword>
<dbReference type="Proteomes" id="UP001056778">
    <property type="component" value="Chromosome 3"/>
</dbReference>
<comment type="caution">
    <text evidence="1">The sequence shown here is derived from an EMBL/GenBank/DDBJ whole genome shotgun (WGS) entry which is preliminary data.</text>
</comment>
<sequence>MKTIHDRINQLELKIDNLVKLTPTTIEENPKSAKGNSNIKSNTTKTTDSSPTEFSYSNAVKRLPAQKETTPNKNIVRNMSLQDNIQTRSNQDDRRRRKMPIIYGSSDDNCTIKAATRYVHFHAFRLDPDLTDHDLEAYLRNRQIDDVKCTRISSKHPDEYSSFKVTVPARLEEDVYSLFQQFGEQNQRRQLSPTQQGHILSDIQQHQHRFNLQQNNLNTPTFSSQQETTQTQFNGFNLPSQLPGQQFIQQQQPFLQNQQLLTNPIVVPSQQTLLPTNQVISNSAAVPTSPTNANSNTNSPRLLQHHTQTSFTPFIQQQQIPLNNGHQHLLQVTSSPLFNLDQVKPITPEEQKQKLKELEEKQAIIEKHNQFIEKQYKKALEKAQNEHSEFLKQQQDDKKKLYQKLYKPTSQQYRYRQNRARYIYPEERDLFDLAIRKYYEEHPTTTTSTTTTTTLSPISIPDKILTESDREGRILNHNKNSEIFLSSQSNLYPTKPSATSQQLIFAPTVLPPDSEIKPISSLEDLDKLKDQYKSQEINKDDLIAQLKLAIGNVPPTLEGDKNLTSREIELPNGERVEIIRTTDPKLVPDAQRIEPGSSLDGLLQEKFHINNENIPNDSKPSGSGSLLEGLGPESIKLPNGQSIQVIKTTDPSLIPFKAAPHEDPSFDKIIRKRLKLPEGHKYEILGADQKLIKRGDSPEAIVASAPNQNDPALEQLLKTKLNLPDGDKYDIVRTTDPELLSKSSSSEEITLPNGQKVRVIKTTDPSLIPSVSPKQSDASLDELVKAKLNLPEGHKYEIIRQDSKLTPDVSAPLESPSSTVATIVKPPTAIFDELTKDVLPAGANFDILKHSGDGLEQINGLPANLPDPKKVTFVLLEEQDDGTLKVQGVKGNNDQNKEEVDVDSILKRIKEGEIKLPPASSKNTLEVDRESFVPNQIQTTSQRSLSTKEFIRAVTVTPNSQPTRDIANTNKLQQHTQSTTPVNTYFGQKRSTTTSSTFKSPHSSTANYTPVPHKPSNTSPDLIKEASTISQTSQNSIFNHYDVAPTISSRATTPKYSSSTFTIYKSESLNNYSLDASDDFDLDLSGVLKRNGLFAMAKYLRQSGLDTILNETGPYTLFVPNDKAFRTLLVQLGGPDKAEEKFRDNPRLLSGLLLHHVIPGAFKITSLQDEMTGVSLAGTQLRVNQYNMHDAEWNDVKITTINGAKVLEDKQDITIPQGIAHAVDRVMFPLPVGDLVQTLQSDRERRFTSFLRALFASGYAETFQGIKTFTFFAPTDRAFTELSPDILSKTVSDKKSARELVLRHIIPGTLYTNGMTYYQIKDSLDQDKQITISKSSGK</sequence>
<reference evidence="1" key="1">
    <citation type="submission" date="2022-04" db="EMBL/GenBank/DDBJ databases">
        <title>Chromosome-scale genome assembly of Holotrichia oblita Faldermann.</title>
        <authorList>
            <person name="Rongchong L."/>
        </authorList>
    </citation>
    <scope>NUCLEOTIDE SEQUENCE</scope>
    <source>
        <strain evidence="1">81SQS9</strain>
    </source>
</reference>
<dbReference type="EMBL" id="CM043017">
    <property type="protein sequence ID" value="KAI4465459.1"/>
    <property type="molecule type" value="Genomic_DNA"/>
</dbReference>
<evidence type="ECO:0000313" key="1">
    <source>
        <dbReference type="EMBL" id="KAI4465459.1"/>
    </source>
</evidence>
<accession>A0ACB9TFA2</accession>
<protein>
    <submittedName>
        <fullName evidence="1">Periostin-related</fullName>
    </submittedName>
</protein>
<name>A0ACB9TFA2_HOLOL</name>
<proteinExistence type="predicted"/>
<gene>
    <name evidence="1" type="ORF">MML48_3g00004002</name>
</gene>
<evidence type="ECO:0000313" key="2">
    <source>
        <dbReference type="Proteomes" id="UP001056778"/>
    </source>
</evidence>
<organism evidence="1 2">
    <name type="scientific">Holotrichia oblita</name>
    <name type="common">Chafer beetle</name>
    <dbReference type="NCBI Taxonomy" id="644536"/>
    <lineage>
        <taxon>Eukaryota</taxon>
        <taxon>Metazoa</taxon>
        <taxon>Ecdysozoa</taxon>
        <taxon>Arthropoda</taxon>
        <taxon>Hexapoda</taxon>
        <taxon>Insecta</taxon>
        <taxon>Pterygota</taxon>
        <taxon>Neoptera</taxon>
        <taxon>Endopterygota</taxon>
        <taxon>Coleoptera</taxon>
        <taxon>Polyphaga</taxon>
        <taxon>Scarabaeiformia</taxon>
        <taxon>Scarabaeidae</taxon>
        <taxon>Melolonthinae</taxon>
        <taxon>Holotrichia</taxon>
    </lineage>
</organism>